<dbReference type="Pfam" id="PF07761">
    <property type="entry name" value="DUF1617"/>
    <property type="match status" value="1"/>
</dbReference>
<dbReference type="RefSeq" id="WP_311066162.1">
    <property type="nucleotide sequence ID" value="NZ_CP134501.1"/>
</dbReference>
<proteinExistence type="predicted"/>
<evidence type="ECO:0000256" key="1">
    <source>
        <dbReference type="SAM" id="Coils"/>
    </source>
</evidence>
<organism evidence="2 3">
    <name type="scientific">Aeribacillus composti</name>
    <dbReference type="NCBI Taxonomy" id="1868734"/>
    <lineage>
        <taxon>Bacteria</taxon>
        <taxon>Bacillati</taxon>
        <taxon>Bacillota</taxon>
        <taxon>Bacilli</taxon>
        <taxon>Bacillales</taxon>
        <taxon>Bacillaceae</taxon>
        <taxon>Aeribacillus</taxon>
    </lineage>
</organism>
<feature type="coiled-coil region" evidence="1">
    <location>
        <begin position="34"/>
        <end position="61"/>
    </location>
</feature>
<accession>A0ABY9W651</accession>
<name>A0ABY9W651_9BACI</name>
<dbReference type="GeneID" id="301126294"/>
<dbReference type="InterPro" id="IPR011675">
    <property type="entry name" value="DUF1617"/>
</dbReference>
<protein>
    <submittedName>
        <fullName evidence="2">DUF1617 family protein</fullName>
    </submittedName>
</protein>
<keyword evidence="3" id="KW-1185">Reference proteome</keyword>
<gene>
    <name evidence="2" type="ORF">RI196_09940</name>
</gene>
<keyword evidence="1" id="KW-0175">Coiled coil</keyword>
<dbReference type="EMBL" id="CP134501">
    <property type="protein sequence ID" value="WNF31631.1"/>
    <property type="molecule type" value="Genomic_DNA"/>
</dbReference>
<dbReference type="Proteomes" id="UP001303701">
    <property type="component" value="Chromosome"/>
</dbReference>
<evidence type="ECO:0000313" key="2">
    <source>
        <dbReference type="EMBL" id="WNF31631.1"/>
    </source>
</evidence>
<evidence type="ECO:0000313" key="3">
    <source>
        <dbReference type="Proteomes" id="UP001303701"/>
    </source>
</evidence>
<reference evidence="2 3" key="1">
    <citation type="submission" date="2023-09" db="EMBL/GenBank/DDBJ databases">
        <title>Different Types of Thermotolerant Ring-Cleaving Dioxygenases derived from Aeribacillus composti HB-1 applied for multiple aromatic hydrocarbons removal.</title>
        <authorList>
            <person name="Cao L."/>
            <person name="Li M."/>
            <person name="Ma T."/>
        </authorList>
    </citation>
    <scope>NUCLEOTIDE SEQUENCE [LARGE SCALE GENOMIC DNA]</scope>
    <source>
        <strain evidence="2 3">HB-1</strain>
    </source>
</reference>
<sequence length="135" mass="16025">MILKIEKAKLAPIINLFYDLSLRGKQSRHRSKFIKLLSERLEEYQEDLKELLKEHCNLDEKGEPIVKEDNTFDVKDIDAFIKDRKELDEEEIVIEGGDYQDMLKTVKEILMNCDREFSGQEAMIYDYICERFEAV</sequence>